<dbReference type="Pfam" id="PF01510">
    <property type="entry name" value="Amidase_2"/>
    <property type="match status" value="1"/>
</dbReference>
<feature type="domain" description="Peptidoglycan recognition protein family" evidence="4">
    <location>
        <begin position="115"/>
        <end position="257"/>
    </location>
</feature>
<dbReference type="GO" id="GO:0009253">
    <property type="term" value="P:peptidoglycan catabolic process"/>
    <property type="evidence" value="ECO:0007669"/>
    <property type="project" value="InterPro"/>
</dbReference>
<protein>
    <submittedName>
        <fullName evidence="6">Peptidoglycan-recognition protein SC2-like</fullName>
    </submittedName>
</protein>
<dbReference type="PANTHER" id="PTHR11022:SF41">
    <property type="entry name" value="PEPTIDOGLYCAN-RECOGNITION PROTEIN LC-RELATED"/>
    <property type="match status" value="1"/>
</dbReference>
<dbReference type="FunFam" id="3.40.80.10:FF:000001">
    <property type="entry name" value="Peptidoglycan recognition protein 1"/>
    <property type="match status" value="1"/>
</dbReference>
<dbReference type="Proteomes" id="UP000694844">
    <property type="component" value="Chromosome 6"/>
</dbReference>
<keyword evidence="2" id="KW-0391">Immunity</keyword>
<keyword evidence="5" id="KW-1185">Reference proteome</keyword>
<dbReference type="InterPro" id="IPR036505">
    <property type="entry name" value="Amidase/PGRP_sf"/>
</dbReference>
<evidence type="ECO:0000259" key="4">
    <source>
        <dbReference type="SMART" id="SM00701"/>
    </source>
</evidence>
<dbReference type="SMART" id="SM00644">
    <property type="entry name" value="Ami_2"/>
    <property type="match status" value="1"/>
</dbReference>
<evidence type="ECO:0000256" key="2">
    <source>
        <dbReference type="ARBA" id="ARBA00022859"/>
    </source>
</evidence>
<proteinExistence type="inferred from homology"/>
<evidence type="ECO:0000313" key="6">
    <source>
        <dbReference type="RefSeq" id="XP_022290086.1"/>
    </source>
</evidence>
<dbReference type="OrthoDB" id="10001926at2759"/>
<name>A0A8B8AFB8_CRAVI</name>
<evidence type="ECO:0000313" key="5">
    <source>
        <dbReference type="Proteomes" id="UP000694844"/>
    </source>
</evidence>
<dbReference type="CDD" id="cd06583">
    <property type="entry name" value="PGRP"/>
    <property type="match status" value="1"/>
</dbReference>
<evidence type="ECO:0000259" key="3">
    <source>
        <dbReference type="SMART" id="SM00644"/>
    </source>
</evidence>
<dbReference type="SMART" id="SM00701">
    <property type="entry name" value="PGRP"/>
    <property type="match status" value="1"/>
</dbReference>
<feature type="domain" description="N-acetylmuramoyl-L-alanine amidase" evidence="3">
    <location>
        <begin position="126"/>
        <end position="263"/>
    </location>
</feature>
<dbReference type="Gene3D" id="3.40.80.10">
    <property type="entry name" value="Peptidoglycan recognition protein-like"/>
    <property type="match status" value="1"/>
</dbReference>
<dbReference type="InterPro" id="IPR015510">
    <property type="entry name" value="PGRP"/>
</dbReference>
<reference evidence="6" key="1">
    <citation type="submission" date="2025-08" db="UniProtKB">
        <authorList>
            <consortium name="RefSeq"/>
        </authorList>
    </citation>
    <scope>IDENTIFICATION</scope>
    <source>
        <tissue evidence="6">Whole sample</tissue>
    </source>
</reference>
<comment type="similarity">
    <text evidence="1">Belongs to the N-acetylmuramoyl-L-alanine amidase 2 family.</text>
</comment>
<dbReference type="GO" id="GO:0008270">
    <property type="term" value="F:zinc ion binding"/>
    <property type="evidence" value="ECO:0007669"/>
    <property type="project" value="InterPro"/>
</dbReference>
<dbReference type="AlphaFoldDB" id="A0A8B8AFB8"/>
<dbReference type="RefSeq" id="XP_022290086.1">
    <property type="nucleotide sequence ID" value="XM_022434378.1"/>
</dbReference>
<dbReference type="GO" id="GO:0002376">
    <property type="term" value="P:immune system process"/>
    <property type="evidence" value="ECO:0007669"/>
    <property type="project" value="UniProtKB-KW"/>
</dbReference>
<organism evidence="5 6">
    <name type="scientific">Crassostrea virginica</name>
    <name type="common">Eastern oyster</name>
    <dbReference type="NCBI Taxonomy" id="6565"/>
    <lineage>
        <taxon>Eukaryota</taxon>
        <taxon>Metazoa</taxon>
        <taxon>Spiralia</taxon>
        <taxon>Lophotrochozoa</taxon>
        <taxon>Mollusca</taxon>
        <taxon>Bivalvia</taxon>
        <taxon>Autobranchia</taxon>
        <taxon>Pteriomorphia</taxon>
        <taxon>Ostreida</taxon>
        <taxon>Ostreoidea</taxon>
        <taxon>Ostreidae</taxon>
        <taxon>Crassostrea</taxon>
    </lineage>
</organism>
<dbReference type="SUPFAM" id="SSF55846">
    <property type="entry name" value="N-acetylmuramoyl-L-alanine amidase-like"/>
    <property type="match status" value="1"/>
</dbReference>
<dbReference type="InterPro" id="IPR006619">
    <property type="entry name" value="PGRP_domain_met/bac"/>
</dbReference>
<dbReference type="KEGG" id="cvn:111101775"/>
<evidence type="ECO:0000256" key="1">
    <source>
        <dbReference type="ARBA" id="ARBA00007553"/>
    </source>
</evidence>
<dbReference type="GO" id="GO:0008745">
    <property type="term" value="F:N-acetylmuramoyl-L-alanine amidase activity"/>
    <property type="evidence" value="ECO:0007669"/>
    <property type="project" value="InterPro"/>
</dbReference>
<accession>A0A8B8AFB8</accession>
<gene>
    <name evidence="6" type="primary">LOC111101775</name>
</gene>
<dbReference type="GeneID" id="111101775"/>
<sequence>MMDGNLLQRLFYPQNNGRLKRVLITSLVSVTISLILKFSERSFLSGPSDAARGVARCSQFDSNVSLSTENLCVCSDEYQAPDGKFSSGSRLSNYRSVCFPSTVGSNHVIDIGNGVNIYTRHSWCAREPKSFQLFQKPARLFFIHHTAGHSCHNFDTCVNVLKGIQNFHMDTRGWADIGYSFLIGQGGQIYEGRGWDHVGAHTEGFNTWGYAVAFMGNYMAQPPNNASLNAARTLIEDGKRKGHISSTYHLYGHRDMSKTDSPGDVLYSIIQSWPNYTRDKIHVLHDGF</sequence>
<dbReference type="InterPro" id="IPR002502">
    <property type="entry name" value="Amidase_domain"/>
</dbReference>
<dbReference type="PANTHER" id="PTHR11022">
    <property type="entry name" value="PEPTIDOGLYCAN RECOGNITION PROTEIN"/>
    <property type="match status" value="1"/>
</dbReference>